<protein>
    <recommendedName>
        <fullName evidence="4">RRM domain-containing protein</fullName>
    </recommendedName>
</protein>
<evidence type="ECO:0000256" key="3">
    <source>
        <dbReference type="SAM" id="MobiDB-lite"/>
    </source>
</evidence>
<name>A0AAD9FJL2_PAPLA</name>
<comment type="caution">
    <text evidence="5">The sequence shown here is derived from an EMBL/GenBank/DDBJ whole genome shotgun (WGS) entry which is preliminary data.</text>
</comment>
<evidence type="ECO:0000313" key="5">
    <source>
        <dbReference type="EMBL" id="KAK1921700.1"/>
    </source>
</evidence>
<proteinExistence type="predicted"/>
<keyword evidence="6" id="KW-1185">Reference proteome</keyword>
<feature type="compositionally biased region" description="Pro residues" evidence="3">
    <location>
        <begin position="460"/>
        <end position="511"/>
    </location>
</feature>
<evidence type="ECO:0000256" key="2">
    <source>
        <dbReference type="PROSITE-ProRule" id="PRU00176"/>
    </source>
</evidence>
<evidence type="ECO:0000256" key="1">
    <source>
        <dbReference type="ARBA" id="ARBA00022884"/>
    </source>
</evidence>
<reference evidence="5" key="1">
    <citation type="submission" date="2023-02" db="EMBL/GenBank/DDBJ databases">
        <title>Identification and recombinant expression of a fungal hydrolase from Papiliotrema laurentii that hydrolyzes apple cutin and clears colloidal polyester polyurethane.</title>
        <authorList>
            <consortium name="DOE Joint Genome Institute"/>
            <person name="Roman V.A."/>
            <person name="Bojanowski C."/>
            <person name="Crable B.R."/>
            <person name="Wagner D.N."/>
            <person name="Hung C.S."/>
            <person name="Nadeau L.J."/>
            <person name="Schratz L."/>
            <person name="Haridas S."/>
            <person name="Pangilinan J."/>
            <person name="Lipzen A."/>
            <person name="Na H."/>
            <person name="Yan M."/>
            <person name="Ng V."/>
            <person name="Grigoriev I.V."/>
            <person name="Spatafora J.W."/>
            <person name="Barlow D."/>
            <person name="Biffinger J."/>
            <person name="Kelley-Loughnane N."/>
            <person name="Varaljay V.A."/>
            <person name="Crookes-Goodson W.J."/>
        </authorList>
    </citation>
    <scope>NUCLEOTIDE SEQUENCE</scope>
    <source>
        <strain evidence="5">5307AH</strain>
    </source>
</reference>
<feature type="compositionally biased region" description="Basic and acidic residues" evidence="3">
    <location>
        <begin position="399"/>
        <end position="427"/>
    </location>
</feature>
<dbReference type="PANTHER" id="PTHR23189">
    <property type="entry name" value="RNA RECOGNITION MOTIF-CONTAINING"/>
    <property type="match status" value="1"/>
</dbReference>
<dbReference type="AlphaFoldDB" id="A0AAD9FJL2"/>
<feature type="compositionally biased region" description="Pro residues" evidence="3">
    <location>
        <begin position="585"/>
        <end position="594"/>
    </location>
</feature>
<feature type="region of interest" description="Disordered" evidence="3">
    <location>
        <begin position="1"/>
        <end position="161"/>
    </location>
</feature>
<feature type="compositionally biased region" description="Low complexity" evidence="3">
    <location>
        <begin position="345"/>
        <end position="354"/>
    </location>
</feature>
<feature type="domain" description="RRM" evidence="4">
    <location>
        <begin position="167"/>
        <end position="240"/>
    </location>
</feature>
<keyword evidence="1 2" id="KW-0694">RNA-binding</keyword>
<dbReference type="InterPro" id="IPR012677">
    <property type="entry name" value="Nucleotide-bd_a/b_plait_sf"/>
</dbReference>
<sequence>MSYLPYPPAPQPSHPPYPPQPGLSAPPPTMPPPQRYNNVPYAAPYAPYDQGVPPQSHYPPQRYPPGPPSHGPPPGVSNANSVGPASDFQGGPSQRYDHGPHGPPPSSNMSGPNGYPPHDRPGGPPGGRRDGPRRNAGRGRSPDGRREPRRLGPEEREQRSNNEKWCRTLFVRNVSYDADIEWLRTSFSSYGDVKEFFDLISKRGLIFVTYFDLRAAERARQAMHGTQVQGRAIDVHFSLPRDEDVSKACTKDKNQGSILVTVRGNRQLNEMELGKMCEQFGEVRSVRSGRGAGTKIVEFWDSRGAVLFFEQMNNQHHQGGPLTLRFVWDEPDPNEKPGAPAAYVPPQGQAPPGRAGHGRNHGRDRGPPSPVNRNRHGPPPGRDQSGPGHQRRRSGGYGGDRRGSYGEDRNDRGDPRDPYAPQDRYREAPPSGPPVGDDRLEQARRVQDLLATLGGAVAPTPAPAPVPASYPPARPPFPPNSAPPNYSAPPPPQQYNARPPPAPTAPTPPPVSAYGSNGNHSYNQGPPPPRPSYNYNGPPGAPVPLPGPPGPPAPPGPPGGYGGYSNAPPAQDPRLGYAPSGQYGAPPPPPPPAPATDVSSLLAMLKK</sequence>
<organism evidence="5 6">
    <name type="scientific">Papiliotrema laurentii</name>
    <name type="common">Cryptococcus laurentii</name>
    <dbReference type="NCBI Taxonomy" id="5418"/>
    <lineage>
        <taxon>Eukaryota</taxon>
        <taxon>Fungi</taxon>
        <taxon>Dikarya</taxon>
        <taxon>Basidiomycota</taxon>
        <taxon>Agaricomycotina</taxon>
        <taxon>Tremellomycetes</taxon>
        <taxon>Tremellales</taxon>
        <taxon>Rhynchogastremaceae</taxon>
        <taxon>Papiliotrema</taxon>
    </lineage>
</organism>
<feature type="compositionally biased region" description="Pro residues" evidence="3">
    <location>
        <begin position="539"/>
        <end position="558"/>
    </location>
</feature>
<dbReference type="InterPro" id="IPR035979">
    <property type="entry name" value="RBD_domain_sf"/>
</dbReference>
<feature type="compositionally biased region" description="Basic and acidic residues" evidence="3">
    <location>
        <begin position="117"/>
        <end position="133"/>
    </location>
</feature>
<feature type="compositionally biased region" description="Basic and acidic residues" evidence="3">
    <location>
        <begin position="436"/>
        <end position="447"/>
    </location>
</feature>
<dbReference type="SUPFAM" id="SSF54928">
    <property type="entry name" value="RNA-binding domain, RBD"/>
    <property type="match status" value="1"/>
</dbReference>
<dbReference type="Proteomes" id="UP001182556">
    <property type="component" value="Unassembled WGS sequence"/>
</dbReference>
<evidence type="ECO:0000259" key="4">
    <source>
        <dbReference type="PROSITE" id="PS50102"/>
    </source>
</evidence>
<gene>
    <name evidence="5" type="ORF">DB88DRAFT_498925</name>
</gene>
<feature type="compositionally biased region" description="Basic and acidic residues" evidence="3">
    <location>
        <begin position="140"/>
        <end position="161"/>
    </location>
</feature>
<dbReference type="Pfam" id="PF00076">
    <property type="entry name" value="RRM_1"/>
    <property type="match status" value="1"/>
</dbReference>
<dbReference type="GO" id="GO:0003723">
    <property type="term" value="F:RNA binding"/>
    <property type="evidence" value="ECO:0007669"/>
    <property type="project" value="UniProtKB-UniRule"/>
</dbReference>
<feature type="compositionally biased region" description="Polar residues" evidence="3">
    <location>
        <begin position="514"/>
        <end position="524"/>
    </location>
</feature>
<dbReference type="InterPro" id="IPR000504">
    <property type="entry name" value="RRM_dom"/>
</dbReference>
<dbReference type="EMBL" id="JAODAN010000010">
    <property type="protein sequence ID" value="KAK1921700.1"/>
    <property type="molecule type" value="Genomic_DNA"/>
</dbReference>
<dbReference type="SMART" id="SM00360">
    <property type="entry name" value="RRM"/>
    <property type="match status" value="2"/>
</dbReference>
<dbReference type="PROSITE" id="PS50102">
    <property type="entry name" value="RRM"/>
    <property type="match status" value="1"/>
</dbReference>
<dbReference type="Gene3D" id="3.30.70.330">
    <property type="match status" value="2"/>
</dbReference>
<feature type="compositionally biased region" description="Pro residues" evidence="3">
    <location>
        <begin position="1"/>
        <end position="34"/>
    </location>
</feature>
<accession>A0AAD9FJL2</accession>
<feature type="compositionally biased region" description="Pro residues" evidence="3">
    <location>
        <begin position="61"/>
        <end position="75"/>
    </location>
</feature>
<feature type="region of interest" description="Disordered" evidence="3">
    <location>
        <begin position="323"/>
        <end position="607"/>
    </location>
</feature>
<evidence type="ECO:0000313" key="6">
    <source>
        <dbReference type="Proteomes" id="UP001182556"/>
    </source>
</evidence>